<accession>A0ACB7EJ38</accession>
<gene>
    <name evidence="1" type="ORF">GBF38_018132</name>
</gene>
<sequence length="157" mass="17847">MYDAFDAALQHSWAERNDGKRLTRLRRSYYSAETRDTQPETGTILDKPGRLGTPHNSDTFKLRPDHKVCDSTRSAAEFLRCSYPLCFLENTELVQLLTEAASSSAEQQRTDQNSIMDMASQRNQHEPENRGVLPQMASIWLICRTAQITNPTTALQL</sequence>
<organism evidence="1 2">
    <name type="scientific">Nibea albiflora</name>
    <name type="common">Yellow drum</name>
    <name type="synonym">Corvina albiflora</name>
    <dbReference type="NCBI Taxonomy" id="240163"/>
    <lineage>
        <taxon>Eukaryota</taxon>
        <taxon>Metazoa</taxon>
        <taxon>Chordata</taxon>
        <taxon>Craniata</taxon>
        <taxon>Vertebrata</taxon>
        <taxon>Euteleostomi</taxon>
        <taxon>Actinopterygii</taxon>
        <taxon>Neopterygii</taxon>
        <taxon>Teleostei</taxon>
        <taxon>Neoteleostei</taxon>
        <taxon>Acanthomorphata</taxon>
        <taxon>Eupercaria</taxon>
        <taxon>Sciaenidae</taxon>
        <taxon>Nibea</taxon>
    </lineage>
</organism>
<comment type="caution">
    <text evidence="1">The sequence shown here is derived from an EMBL/GenBank/DDBJ whole genome shotgun (WGS) entry which is preliminary data.</text>
</comment>
<proteinExistence type="predicted"/>
<reference evidence="1" key="1">
    <citation type="submission" date="2020-04" db="EMBL/GenBank/DDBJ databases">
        <title>A chromosome-scale assembly and high-density genetic map of the yellow drum (Nibea albiflora) genome.</title>
        <authorList>
            <person name="Xu D."/>
            <person name="Zhang W."/>
            <person name="Chen R."/>
            <person name="Tan P."/>
            <person name="Wang L."/>
            <person name="Song H."/>
            <person name="Tian L."/>
            <person name="Zhu Q."/>
            <person name="Wang B."/>
        </authorList>
    </citation>
    <scope>NUCLEOTIDE SEQUENCE</scope>
    <source>
        <strain evidence="1">ZJHYS-2018</strain>
    </source>
</reference>
<dbReference type="EMBL" id="CM024796">
    <property type="protein sequence ID" value="KAG8000861.1"/>
    <property type="molecule type" value="Genomic_DNA"/>
</dbReference>
<name>A0ACB7EJ38_NIBAL</name>
<keyword evidence="2" id="KW-1185">Reference proteome</keyword>
<evidence type="ECO:0000313" key="1">
    <source>
        <dbReference type="EMBL" id="KAG8000861.1"/>
    </source>
</evidence>
<protein>
    <submittedName>
        <fullName evidence="1">Uncharacterized protein</fullName>
    </submittedName>
</protein>
<evidence type="ECO:0000313" key="2">
    <source>
        <dbReference type="Proteomes" id="UP000805704"/>
    </source>
</evidence>
<dbReference type="Proteomes" id="UP000805704">
    <property type="component" value="Chromosome 8"/>
</dbReference>